<dbReference type="CDD" id="cd06170">
    <property type="entry name" value="LuxR_C_like"/>
    <property type="match status" value="1"/>
</dbReference>
<dbReference type="GO" id="GO:0003677">
    <property type="term" value="F:DNA binding"/>
    <property type="evidence" value="ECO:0007669"/>
    <property type="project" value="UniProtKB-KW"/>
</dbReference>
<comment type="caution">
    <text evidence="6">The sequence shown here is derived from an EMBL/GenBank/DDBJ whole genome shotgun (WGS) entry which is preliminary data.</text>
</comment>
<accession>A0A6L9EB89</accession>
<dbReference type="PRINTS" id="PR00038">
    <property type="entry name" value="HTHLUXR"/>
</dbReference>
<keyword evidence="4" id="KW-0472">Membrane</keyword>
<evidence type="ECO:0000256" key="3">
    <source>
        <dbReference type="ARBA" id="ARBA00023163"/>
    </source>
</evidence>
<evidence type="ECO:0000256" key="1">
    <source>
        <dbReference type="ARBA" id="ARBA00023015"/>
    </source>
</evidence>
<gene>
    <name evidence="6" type="ORF">GTQ38_07565</name>
</gene>
<feature type="domain" description="HTH luxR-type" evidence="5">
    <location>
        <begin position="71"/>
        <end position="136"/>
    </location>
</feature>
<dbReference type="GO" id="GO:0006355">
    <property type="term" value="P:regulation of DNA-templated transcription"/>
    <property type="evidence" value="ECO:0007669"/>
    <property type="project" value="InterPro"/>
</dbReference>
<feature type="transmembrane region" description="Helical" evidence="4">
    <location>
        <begin position="42"/>
        <end position="61"/>
    </location>
</feature>
<dbReference type="AlphaFoldDB" id="A0A6L9EB89"/>
<dbReference type="PANTHER" id="PTHR44688:SF16">
    <property type="entry name" value="DNA-BINDING TRANSCRIPTIONAL ACTIVATOR DEVR_DOSR"/>
    <property type="match status" value="1"/>
</dbReference>
<evidence type="ECO:0000256" key="2">
    <source>
        <dbReference type="ARBA" id="ARBA00023125"/>
    </source>
</evidence>
<dbReference type="PANTHER" id="PTHR44688">
    <property type="entry name" value="DNA-BINDING TRANSCRIPTIONAL ACTIVATOR DEVR_DOSR"/>
    <property type="match status" value="1"/>
</dbReference>
<evidence type="ECO:0000259" key="5">
    <source>
        <dbReference type="PROSITE" id="PS50043"/>
    </source>
</evidence>
<proteinExistence type="predicted"/>
<dbReference type="SMART" id="SM00421">
    <property type="entry name" value="HTH_LUXR"/>
    <property type="match status" value="1"/>
</dbReference>
<evidence type="ECO:0000313" key="7">
    <source>
        <dbReference type="Proteomes" id="UP000475249"/>
    </source>
</evidence>
<reference evidence="6 7" key="1">
    <citation type="submission" date="2020-01" db="EMBL/GenBank/DDBJ databases">
        <title>Bacteria diversity of Porities sp.</title>
        <authorList>
            <person name="Wang G."/>
        </authorList>
    </citation>
    <scope>NUCLEOTIDE SEQUENCE [LARGE SCALE GENOMIC DNA]</scope>
    <source>
        <strain evidence="6 7">R33</strain>
    </source>
</reference>
<evidence type="ECO:0000256" key="4">
    <source>
        <dbReference type="SAM" id="Phobius"/>
    </source>
</evidence>
<dbReference type="EMBL" id="WXYO01000003">
    <property type="protein sequence ID" value="NAS11852.1"/>
    <property type="molecule type" value="Genomic_DNA"/>
</dbReference>
<dbReference type="InterPro" id="IPR016032">
    <property type="entry name" value="Sig_transdc_resp-reg_C-effctor"/>
</dbReference>
<name>A0A6L9EB89_9FLAO</name>
<dbReference type="Gene3D" id="1.10.10.10">
    <property type="entry name" value="Winged helix-like DNA-binding domain superfamily/Winged helix DNA-binding domain"/>
    <property type="match status" value="1"/>
</dbReference>
<keyword evidence="3" id="KW-0804">Transcription</keyword>
<sequence length="142" mass="16154">MVNTIKKNKLLVFLTVLISLGVLIFDIFHYSNSYGIVEINNVNALLLVPFILLVCGLGMALGNNKNTEAVEIAYKERLSDREREVIELICSGKKNQEIADELFVDISTVKSHINRIYKKTGLKNRKELRFYGDRVLQKSGNH</sequence>
<evidence type="ECO:0000313" key="6">
    <source>
        <dbReference type="EMBL" id="NAS11852.1"/>
    </source>
</evidence>
<keyword evidence="7" id="KW-1185">Reference proteome</keyword>
<protein>
    <recommendedName>
        <fullName evidence="5">HTH luxR-type domain-containing protein</fullName>
    </recommendedName>
</protein>
<keyword evidence="4" id="KW-0812">Transmembrane</keyword>
<dbReference type="InterPro" id="IPR036388">
    <property type="entry name" value="WH-like_DNA-bd_sf"/>
</dbReference>
<feature type="transmembrane region" description="Helical" evidence="4">
    <location>
        <begin position="12"/>
        <end position="30"/>
    </location>
</feature>
<keyword evidence="1" id="KW-0805">Transcription regulation</keyword>
<dbReference type="PROSITE" id="PS50043">
    <property type="entry name" value="HTH_LUXR_2"/>
    <property type="match status" value="1"/>
</dbReference>
<dbReference type="SUPFAM" id="SSF46894">
    <property type="entry name" value="C-terminal effector domain of the bipartite response regulators"/>
    <property type="match status" value="1"/>
</dbReference>
<dbReference type="Proteomes" id="UP000475249">
    <property type="component" value="Unassembled WGS sequence"/>
</dbReference>
<keyword evidence="4" id="KW-1133">Transmembrane helix</keyword>
<dbReference type="PROSITE" id="PS00622">
    <property type="entry name" value="HTH_LUXR_1"/>
    <property type="match status" value="1"/>
</dbReference>
<keyword evidence="2" id="KW-0238">DNA-binding</keyword>
<organism evidence="6 7">
    <name type="scientific">Poritiphilus flavus</name>
    <dbReference type="NCBI Taxonomy" id="2697053"/>
    <lineage>
        <taxon>Bacteria</taxon>
        <taxon>Pseudomonadati</taxon>
        <taxon>Bacteroidota</taxon>
        <taxon>Flavobacteriia</taxon>
        <taxon>Flavobacteriales</taxon>
        <taxon>Flavobacteriaceae</taxon>
        <taxon>Poritiphilus</taxon>
    </lineage>
</organism>
<dbReference type="Pfam" id="PF00196">
    <property type="entry name" value="GerE"/>
    <property type="match status" value="1"/>
</dbReference>
<dbReference type="InterPro" id="IPR000792">
    <property type="entry name" value="Tscrpt_reg_LuxR_C"/>
</dbReference>